<evidence type="ECO:0000313" key="3">
    <source>
        <dbReference type="Proteomes" id="UP001151760"/>
    </source>
</evidence>
<feature type="region of interest" description="Disordered" evidence="1">
    <location>
        <begin position="109"/>
        <end position="135"/>
    </location>
</feature>
<protein>
    <recommendedName>
        <fullName evidence="4">Retrotransposon Copia-like N-terminal domain-containing protein</fullName>
    </recommendedName>
</protein>
<organism evidence="2 3">
    <name type="scientific">Tanacetum coccineum</name>
    <dbReference type="NCBI Taxonomy" id="301880"/>
    <lineage>
        <taxon>Eukaryota</taxon>
        <taxon>Viridiplantae</taxon>
        <taxon>Streptophyta</taxon>
        <taxon>Embryophyta</taxon>
        <taxon>Tracheophyta</taxon>
        <taxon>Spermatophyta</taxon>
        <taxon>Magnoliopsida</taxon>
        <taxon>eudicotyledons</taxon>
        <taxon>Gunneridae</taxon>
        <taxon>Pentapetalae</taxon>
        <taxon>asterids</taxon>
        <taxon>campanulids</taxon>
        <taxon>Asterales</taxon>
        <taxon>Asteraceae</taxon>
        <taxon>Asteroideae</taxon>
        <taxon>Anthemideae</taxon>
        <taxon>Anthemidinae</taxon>
        <taxon>Tanacetum</taxon>
    </lineage>
</organism>
<keyword evidence="3" id="KW-1185">Reference proteome</keyword>
<proteinExistence type="predicted"/>
<evidence type="ECO:0000313" key="2">
    <source>
        <dbReference type="EMBL" id="GJT98885.1"/>
    </source>
</evidence>
<name>A0ABQ5IFF3_9ASTR</name>
<sequence length="135" mass="15386">MMLRPNTNNTPIRSILLAKKLTGPNFTYWYRNLRIVLNDTIDKYYVSINLEQEVACLMLSRGWSVSKLLSLEDEKLPGQLESNGVQCPMNLVLQRRLKPPLVLAIREGKIQKDKKKKPQGANGKAKGKNKLAMSY</sequence>
<reference evidence="2" key="1">
    <citation type="journal article" date="2022" name="Int. J. Mol. Sci.">
        <title>Draft Genome of Tanacetum Coccineum: Genomic Comparison of Closely Related Tanacetum-Family Plants.</title>
        <authorList>
            <person name="Yamashiro T."/>
            <person name="Shiraishi A."/>
            <person name="Nakayama K."/>
            <person name="Satake H."/>
        </authorList>
    </citation>
    <scope>NUCLEOTIDE SEQUENCE</scope>
</reference>
<accession>A0ABQ5IFF3</accession>
<evidence type="ECO:0008006" key="4">
    <source>
        <dbReference type="Google" id="ProtNLM"/>
    </source>
</evidence>
<dbReference type="Proteomes" id="UP001151760">
    <property type="component" value="Unassembled WGS sequence"/>
</dbReference>
<dbReference type="EMBL" id="BQNB010020716">
    <property type="protein sequence ID" value="GJT98885.1"/>
    <property type="molecule type" value="Genomic_DNA"/>
</dbReference>
<evidence type="ECO:0000256" key="1">
    <source>
        <dbReference type="SAM" id="MobiDB-lite"/>
    </source>
</evidence>
<comment type="caution">
    <text evidence="2">The sequence shown here is derived from an EMBL/GenBank/DDBJ whole genome shotgun (WGS) entry which is preliminary data.</text>
</comment>
<gene>
    <name evidence="2" type="ORF">Tco_1094403</name>
</gene>
<reference evidence="2" key="2">
    <citation type="submission" date="2022-01" db="EMBL/GenBank/DDBJ databases">
        <authorList>
            <person name="Yamashiro T."/>
            <person name="Shiraishi A."/>
            <person name="Satake H."/>
            <person name="Nakayama K."/>
        </authorList>
    </citation>
    <scope>NUCLEOTIDE SEQUENCE</scope>
</reference>